<dbReference type="EMBL" id="JAAWWL010000002">
    <property type="protein sequence ID" value="NKI33039.1"/>
    <property type="molecule type" value="Genomic_DNA"/>
</dbReference>
<comment type="caution">
    <text evidence="1">The sequence shown here is derived from an EMBL/GenBank/DDBJ whole genome shotgun (WGS) entry which is preliminary data.</text>
</comment>
<accession>A0ABX1GSV2</accession>
<reference evidence="1 2" key="1">
    <citation type="submission" date="2020-04" db="EMBL/GenBank/DDBJ databases">
        <authorList>
            <person name="Yoon J."/>
        </authorList>
    </citation>
    <scope>NUCLEOTIDE SEQUENCE [LARGE SCALE GENOMIC DNA]</scope>
    <source>
        <strain evidence="1 2">DJ-13</strain>
    </source>
</reference>
<dbReference type="Proteomes" id="UP000718451">
    <property type="component" value="Unassembled WGS sequence"/>
</dbReference>
<evidence type="ECO:0008006" key="3">
    <source>
        <dbReference type="Google" id="ProtNLM"/>
    </source>
</evidence>
<organism evidence="1 2">
    <name type="scientific">Croceivirga thetidis</name>
    <dbReference type="NCBI Taxonomy" id="2721623"/>
    <lineage>
        <taxon>Bacteria</taxon>
        <taxon>Pseudomonadati</taxon>
        <taxon>Bacteroidota</taxon>
        <taxon>Flavobacteriia</taxon>
        <taxon>Flavobacteriales</taxon>
        <taxon>Flavobacteriaceae</taxon>
        <taxon>Croceivirga</taxon>
    </lineage>
</organism>
<evidence type="ECO:0000313" key="2">
    <source>
        <dbReference type="Proteomes" id="UP000718451"/>
    </source>
</evidence>
<sequence length="384" mass="45138">MIKLFDHTEEVIKGPSNNNENAFNYYHKSDRKDMAVIRKVLEEWFFNYPNKEKKELKNRFKKDMDSAFYELFLHELFSSLNFEIEIHPKLKDSSKRPDFLIQKKDFSAYVEAKICYDKSESEMAFERRRNEFYDSLNKTRIKGFLLRIAELEFKTTKQPRTKELISKIETEISLLDPEAITSQMEKYGFEGSPFINYENDDFKILIQPMPLIKSKRDKISKNPIGMFPFETFWGGGENSLRESILKKAKRYGKFDIPYLICVNALGKKTSGKIDIENVIWGSLQYTYSTNPDNRDGRMTRAMDGVFYNSGKPKLKNVSGVLVTKVFPSNIPNANYWLFEHPFAENKMDFSRLNLVYSYVKENQIISLEGNDFDKIFGISKNWLE</sequence>
<protein>
    <recommendedName>
        <fullName evidence="3">Restriction endonuclease</fullName>
    </recommendedName>
</protein>
<keyword evidence="2" id="KW-1185">Reference proteome</keyword>
<dbReference type="RefSeq" id="WP_168553192.1">
    <property type="nucleotide sequence ID" value="NZ_JAAWWL010000002.1"/>
</dbReference>
<gene>
    <name evidence="1" type="ORF">HCU67_13860</name>
</gene>
<proteinExistence type="predicted"/>
<name>A0ABX1GSV2_9FLAO</name>
<evidence type="ECO:0000313" key="1">
    <source>
        <dbReference type="EMBL" id="NKI33039.1"/>
    </source>
</evidence>